<dbReference type="Proteomes" id="UP000031623">
    <property type="component" value="Chromosome"/>
</dbReference>
<keyword evidence="7 9" id="KW-0460">Magnesium</keyword>
<evidence type="ECO:0000256" key="4">
    <source>
        <dbReference type="ARBA" id="ARBA00022723"/>
    </source>
</evidence>
<keyword evidence="4 9" id="KW-0479">Metal-binding</keyword>
<comment type="similarity">
    <text evidence="2 9">Belongs to the CRISPR-associated endoribonuclease Cas2 protein family.</text>
</comment>
<organism evidence="10 11">
    <name type="scientific">Thioploca ingrica</name>
    <dbReference type="NCBI Taxonomy" id="40754"/>
    <lineage>
        <taxon>Bacteria</taxon>
        <taxon>Pseudomonadati</taxon>
        <taxon>Pseudomonadota</taxon>
        <taxon>Gammaproteobacteria</taxon>
        <taxon>Thiotrichales</taxon>
        <taxon>Thiotrichaceae</taxon>
        <taxon>Thioploca</taxon>
    </lineage>
</organism>
<dbReference type="GO" id="GO:0051607">
    <property type="term" value="P:defense response to virus"/>
    <property type="evidence" value="ECO:0007669"/>
    <property type="project" value="UniProtKB-UniRule"/>
</dbReference>
<keyword evidence="6 9" id="KW-0378">Hydrolase</keyword>
<evidence type="ECO:0000256" key="6">
    <source>
        <dbReference type="ARBA" id="ARBA00022801"/>
    </source>
</evidence>
<comment type="cofactor">
    <cofactor evidence="1 9">
        <name>Mg(2+)</name>
        <dbReference type="ChEBI" id="CHEBI:18420"/>
    </cofactor>
</comment>
<dbReference type="PANTHER" id="PTHR34405:SF3">
    <property type="entry name" value="CRISPR-ASSOCIATED ENDORIBONUCLEASE CAS2 3"/>
    <property type="match status" value="1"/>
</dbReference>
<gene>
    <name evidence="9" type="primary">cas2</name>
    <name evidence="10" type="ORF">THII_0566</name>
</gene>
<proteinExistence type="inferred from homology"/>
<dbReference type="InterPro" id="IPR021127">
    <property type="entry name" value="CRISPR_associated_Cas2"/>
</dbReference>
<evidence type="ECO:0000256" key="7">
    <source>
        <dbReference type="ARBA" id="ARBA00022842"/>
    </source>
</evidence>
<dbReference type="HAMAP" id="MF_01471">
    <property type="entry name" value="Cas2"/>
    <property type="match status" value="1"/>
</dbReference>
<reference evidence="10 11" key="1">
    <citation type="journal article" date="2014" name="ISME J.">
        <title>Ecophysiology of Thioploca ingrica as revealed by the complete genome sequence supplemented with proteomic evidence.</title>
        <authorList>
            <person name="Kojima H."/>
            <person name="Ogura Y."/>
            <person name="Yamamoto N."/>
            <person name="Togashi T."/>
            <person name="Mori H."/>
            <person name="Watanabe T."/>
            <person name="Nemoto F."/>
            <person name="Kurokawa K."/>
            <person name="Hayashi T."/>
            <person name="Fukui M."/>
        </authorList>
    </citation>
    <scope>NUCLEOTIDE SEQUENCE [LARGE SCALE GENOMIC DNA]</scope>
</reference>
<keyword evidence="8 9" id="KW-0051">Antiviral defense</keyword>
<dbReference type="CDD" id="cd09725">
    <property type="entry name" value="Cas2_I_II_III"/>
    <property type="match status" value="1"/>
</dbReference>
<evidence type="ECO:0000256" key="9">
    <source>
        <dbReference type="HAMAP-Rule" id="MF_01471"/>
    </source>
</evidence>
<evidence type="ECO:0000256" key="5">
    <source>
        <dbReference type="ARBA" id="ARBA00022759"/>
    </source>
</evidence>
<dbReference type="Pfam" id="PF09827">
    <property type="entry name" value="CRISPR_Cas2"/>
    <property type="match status" value="1"/>
</dbReference>
<evidence type="ECO:0000256" key="1">
    <source>
        <dbReference type="ARBA" id="ARBA00001946"/>
    </source>
</evidence>
<evidence type="ECO:0000256" key="3">
    <source>
        <dbReference type="ARBA" id="ARBA00022722"/>
    </source>
</evidence>
<dbReference type="NCBIfam" id="TIGR01573">
    <property type="entry name" value="cas2"/>
    <property type="match status" value="1"/>
</dbReference>
<dbReference type="AlphaFoldDB" id="A0A090ABC0"/>
<keyword evidence="5 9" id="KW-0255">Endonuclease</keyword>
<dbReference type="Gene3D" id="3.30.70.240">
    <property type="match status" value="1"/>
</dbReference>
<sequence length="101" mass="11664">MKSTETLVWIIYDVTIDKARGRIAKLCKEAGLYRVQKSVFLGTIERNRLDELTLQFEDLIDEQTDSVYVFPLCQADFKKVQTLGQAFDEKLVTDEVKALFL</sequence>
<evidence type="ECO:0000313" key="10">
    <source>
        <dbReference type="EMBL" id="BAP54863.1"/>
    </source>
</evidence>
<dbReference type="KEGG" id="tig:THII_0566"/>
<dbReference type="SUPFAM" id="SSF143430">
    <property type="entry name" value="TTP0101/SSO1404-like"/>
    <property type="match status" value="1"/>
</dbReference>
<keyword evidence="11" id="KW-1185">Reference proteome</keyword>
<dbReference type="PANTHER" id="PTHR34405">
    <property type="entry name" value="CRISPR-ASSOCIATED ENDORIBONUCLEASE CAS2"/>
    <property type="match status" value="1"/>
</dbReference>
<feature type="binding site" evidence="9">
    <location>
        <position position="13"/>
    </location>
    <ligand>
        <name>Mg(2+)</name>
        <dbReference type="ChEBI" id="CHEBI:18420"/>
        <note>catalytic</note>
    </ligand>
</feature>
<dbReference type="HOGENOM" id="CLU_161124_2_0_6"/>
<dbReference type="GO" id="GO:0004521">
    <property type="term" value="F:RNA endonuclease activity"/>
    <property type="evidence" value="ECO:0007669"/>
    <property type="project" value="InterPro"/>
</dbReference>
<evidence type="ECO:0000256" key="2">
    <source>
        <dbReference type="ARBA" id="ARBA00009959"/>
    </source>
</evidence>
<keyword evidence="3 9" id="KW-0540">Nuclease</keyword>
<evidence type="ECO:0000313" key="11">
    <source>
        <dbReference type="Proteomes" id="UP000031623"/>
    </source>
</evidence>
<comment type="function">
    <text evidence="9">CRISPR (clustered regularly interspaced short palindromic repeat), is an adaptive immune system that provides protection against mobile genetic elements (viruses, transposable elements and conjugative plasmids). CRISPR clusters contain sequences complementary to antecedent mobile elements and target invading nucleic acids. CRISPR clusters are transcribed and processed into CRISPR RNA (crRNA). Functions as a ssRNA-specific endoribonuclease. Involved in the integration of spacer DNA into the CRISPR cassette.</text>
</comment>
<comment type="subunit">
    <text evidence="9">Homodimer, forms a heterotetramer with a Cas1 homodimer.</text>
</comment>
<dbReference type="GO" id="GO:0016787">
    <property type="term" value="F:hydrolase activity"/>
    <property type="evidence" value="ECO:0007669"/>
    <property type="project" value="UniProtKB-KW"/>
</dbReference>
<evidence type="ECO:0000256" key="8">
    <source>
        <dbReference type="ARBA" id="ARBA00023118"/>
    </source>
</evidence>
<dbReference type="GO" id="GO:0043571">
    <property type="term" value="P:maintenance of CRISPR repeat elements"/>
    <property type="evidence" value="ECO:0007669"/>
    <property type="project" value="UniProtKB-UniRule"/>
</dbReference>
<dbReference type="InterPro" id="IPR019199">
    <property type="entry name" value="Virulence_VapD/CRISPR_Cas2"/>
</dbReference>
<dbReference type="EC" id="3.1.-.-" evidence="9"/>
<dbReference type="GO" id="GO:0046872">
    <property type="term" value="F:metal ion binding"/>
    <property type="evidence" value="ECO:0007669"/>
    <property type="project" value="UniProtKB-UniRule"/>
</dbReference>
<dbReference type="STRING" id="40754.THII_0566"/>
<protein>
    <recommendedName>
        <fullName evidence="9">CRISPR-associated endoribonuclease Cas2</fullName>
        <ecNumber evidence="9">3.1.-.-</ecNumber>
    </recommendedName>
</protein>
<dbReference type="OrthoDB" id="9798176at2"/>
<accession>A0A090ABC0</accession>
<name>A0A090ABC0_9GAMM</name>
<dbReference type="EMBL" id="AP014633">
    <property type="protein sequence ID" value="BAP54863.1"/>
    <property type="molecule type" value="Genomic_DNA"/>
</dbReference>